<proteinExistence type="predicted"/>
<gene>
    <name evidence="1" type="ORF">NCTC12993_04380</name>
</gene>
<dbReference type="InterPro" id="IPR020044">
    <property type="entry name" value="PRD_EF0829/AHA3910"/>
</dbReference>
<dbReference type="Proteomes" id="UP000401081">
    <property type="component" value="Unassembled WGS sequence"/>
</dbReference>
<protein>
    <submittedName>
        <fullName evidence="1">Uncharacterized protein</fullName>
    </submittedName>
</protein>
<reference evidence="1 2" key="1">
    <citation type="submission" date="2019-03" db="EMBL/GenBank/DDBJ databases">
        <authorList>
            <consortium name="Pathogen Informatics"/>
        </authorList>
    </citation>
    <scope>NUCLEOTIDE SEQUENCE [LARGE SCALE GENOMIC DNA]</scope>
    <source>
        <strain evidence="1 2">NCTC12993</strain>
    </source>
</reference>
<dbReference type="InterPro" id="IPR020034">
    <property type="entry name" value="CHP03577_EF0830/AHA3911"/>
</dbReference>
<evidence type="ECO:0000313" key="2">
    <source>
        <dbReference type="Proteomes" id="UP000401081"/>
    </source>
</evidence>
<sequence>MTFITRIYRNREIRDEYVNQITQAVCLSTSKWKTTRYKLTAPDVSLVLRDISGVTRVNNGAVIHDAGEQVAQTEQLADKMLKQVFALLRQRGITPNDVQEQMLTSHVRAMAHRSISGEPLPEVDASLFEEISEDSMNLARDVVAEFAICQKKRPGCCPSTSKSQKKTCKEQHMEQITVVIGDRLGKGQKVAAGAEKAGARAVVVPGVAADMKLGDMMKAENATFGISFCGSGGAGAITAQNKHG</sequence>
<dbReference type="EMBL" id="CAADJD010000021">
    <property type="protein sequence ID" value="VFS70437.1"/>
    <property type="molecule type" value="Genomic_DNA"/>
</dbReference>
<dbReference type="Gene3D" id="1.10.1790.10">
    <property type="entry name" value="PRD domain"/>
    <property type="match status" value="1"/>
</dbReference>
<dbReference type="AlphaFoldDB" id="A0A485B9R6"/>
<organism evidence="1 2">
    <name type="scientific">Kluyvera cryocrescens</name>
    <name type="common">Kluyvera citrophila</name>
    <dbReference type="NCBI Taxonomy" id="580"/>
    <lineage>
        <taxon>Bacteria</taxon>
        <taxon>Pseudomonadati</taxon>
        <taxon>Pseudomonadota</taxon>
        <taxon>Gammaproteobacteria</taxon>
        <taxon>Enterobacterales</taxon>
        <taxon>Enterobacteriaceae</taxon>
        <taxon>Kluyvera</taxon>
    </lineage>
</organism>
<dbReference type="NCBIfam" id="TIGR03582">
    <property type="entry name" value="EF_0829"/>
    <property type="match status" value="1"/>
</dbReference>
<dbReference type="Pfam" id="PF14272">
    <property type="entry name" value="Gly_rich_SFCGS"/>
    <property type="match status" value="1"/>
</dbReference>
<accession>A0A485B9R6</accession>
<evidence type="ECO:0000313" key="1">
    <source>
        <dbReference type="EMBL" id="VFS70437.1"/>
    </source>
</evidence>
<name>A0A485B9R6_KLUCR</name>
<keyword evidence="2" id="KW-1185">Reference proteome</keyword>